<accession>A0A1I8G1B5</accession>
<dbReference type="WBParaSite" id="maker-uti_cns_0000527-snap-gene-1.29-mRNA-1">
    <property type="protein sequence ID" value="maker-uti_cns_0000527-snap-gene-1.29-mRNA-1"/>
    <property type="gene ID" value="maker-uti_cns_0000527-snap-gene-1.29"/>
</dbReference>
<organism evidence="1 2">
    <name type="scientific">Macrostomum lignano</name>
    <dbReference type="NCBI Taxonomy" id="282301"/>
    <lineage>
        <taxon>Eukaryota</taxon>
        <taxon>Metazoa</taxon>
        <taxon>Spiralia</taxon>
        <taxon>Lophotrochozoa</taxon>
        <taxon>Platyhelminthes</taxon>
        <taxon>Rhabditophora</taxon>
        <taxon>Macrostomorpha</taxon>
        <taxon>Macrostomida</taxon>
        <taxon>Macrostomidae</taxon>
        <taxon>Macrostomum</taxon>
    </lineage>
</organism>
<dbReference type="Pfam" id="PF10036">
    <property type="entry name" value="RLL"/>
    <property type="match status" value="1"/>
</dbReference>
<name>A0A1I8G1B5_9PLAT</name>
<dbReference type="PANTHER" id="PTHR15924">
    <property type="entry name" value="CLE"/>
    <property type="match status" value="1"/>
</dbReference>
<keyword evidence="1" id="KW-1185">Reference proteome</keyword>
<protein>
    <submittedName>
        <fullName evidence="2">DUF4158 domain-containing protein</fullName>
    </submittedName>
</protein>
<reference evidence="2" key="1">
    <citation type="submission" date="2016-11" db="UniProtKB">
        <authorList>
            <consortium name="WormBaseParasite"/>
        </authorList>
    </citation>
    <scope>IDENTIFICATION</scope>
</reference>
<dbReference type="InterPro" id="IPR019265">
    <property type="entry name" value="RTRAF"/>
</dbReference>
<dbReference type="AlphaFoldDB" id="A0A1I8G1B5"/>
<evidence type="ECO:0000313" key="2">
    <source>
        <dbReference type="WBParaSite" id="maker-uti_cns_0000527-snap-gene-1.29-mRNA-1"/>
    </source>
</evidence>
<proteinExistence type="predicted"/>
<sequence>TRRHPAHRTALSMRQFHAKLTALDVPGCETFDPSDDSAFRGLVAWLEEQRIRHYAAADRAKLLDVNAAAWPEALRTYLADIRCPLLGTEAENDRGSVIEWLLSRAFGDTFKQAADSTAAAVRNPLDRLDFEADDFKRGVQELATLLKIPHYPDHKEVLKACCLLIAQRLSPESISRARDEAGKVRVEKIRLDEVPIGFDTAPGSRSGAELARILRLLYLADLRTLQTQINHAIVQVQAITADPKTDERLGKVGR</sequence>
<dbReference type="Proteomes" id="UP000095280">
    <property type="component" value="Unplaced"/>
</dbReference>
<evidence type="ECO:0000313" key="1">
    <source>
        <dbReference type="Proteomes" id="UP000095280"/>
    </source>
</evidence>